<dbReference type="PANTHER" id="PTHR43808">
    <property type="entry name" value="ACETYLORNITHINE DEACETYLASE"/>
    <property type="match status" value="1"/>
</dbReference>
<dbReference type="InterPro" id="IPR050072">
    <property type="entry name" value="Peptidase_M20A"/>
</dbReference>
<gene>
    <name evidence="6" type="primary">lysK</name>
    <name evidence="6" type="ORF">SPTER_36240</name>
</gene>
<name>A0A517DXY6_9FIRM</name>
<dbReference type="GO" id="GO:0008777">
    <property type="term" value="F:acetylornithine deacetylase activity"/>
    <property type="evidence" value="ECO:0007669"/>
    <property type="project" value="TreeGrafter"/>
</dbReference>
<comment type="cofactor">
    <cofactor evidence="1">
        <name>Zn(2+)</name>
        <dbReference type="ChEBI" id="CHEBI:29105"/>
    </cofactor>
</comment>
<evidence type="ECO:0000313" key="7">
    <source>
        <dbReference type="Proteomes" id="UP000320776"/>
    </source>
</evidence>
<dbReference type="PANTHER" id="PTHR43808:SF31">
    <property type="entry name" value="N-ACETYL-L-CITRULLINE DEACETYLASE"/>
    <property type="match status" value="1"/>
</dbReference>
<dbReference type="SUPFAM" id="SSF53187">
    <property type="entry name" value="Zn-dependent exopeptidases"/>
    <property type="match status" value="1"/>
</dbReference>
<dbReference type="GO" id="GO:0046872">
    <property type="term" value="F:metal ion binding"/>
    <property type="evidence" value="ECO:0007669"/>
    <property type="project" value="UniProtKB-KW"/>
</dbReference>
<evidence type="ECO:0000313" key="6">
    <source>
        <dbReference type="EMBL" id="QDR82202.1"/>
    </source>
</evidence>
<dbReference type="Pfam" id="PF07687">
    <property type="entry name" value="M20_dimer"/>
    <property type="match status" value="1"/>
</dbReference>
<dbReference type="Proteomes" id="UP000320776">
    <property type="component" value="Chromosome"/>
</dbReference>
<protein>
    <submittedName>
        <fullName evidence="6">N-acetyl-lysine deacetylase</fullName>
        <ecNumber evidence="6">3.5.1.-</ecNumber>
    </submittedName>
</protein>
<dbReference type="Gene3D" id="3.30.70.360">
    <property type="match status" value="1"/>
</dbReference>
<evidence type="ECO:0000256" key="4">
    <source>
        <dbReference type="ARBA" id="ARBA00022833"/>
    </source>
</evidence>
<evidence type="ECO:0000256" key="3">
    <source>
        <dbReference type="ARBA" id="ARBA00022801"/>
    </source>
</evidence>
<dbReference type="InterPro" id="IPR036264">
    <property type="entry name" value="Bact_exopeptidase_dim_dom"/>
</dbReference>
<accession>A0A517DXY6</accession>
<organism evidence="6 7">
    <name type="scientific">Sporomusa termitida</name>
    <dbReference type="NCBI Taxonomy" id="2377"/>
    <lineage>
        <taxon>Bacteria</taxon>
        <taxon>Bacillati</taxon>
        <taxon>Bacillota</taxon>
        <taxon>Negativicutes</taxon>
        <taxon>Selenomonadales</taxon>
        <taxon>Sporomusaceae</taxon>
        <taxon>Sporomusa</taxon>
    </lineage>
</organism>
<evidence type="ECO:0000259" key="5">
    <source>
        <dbReference type="Pfam" id="PF07687"/>
    </source>
</evidence>
<dbReference type="InterPro" id="IPR017706">
    <property type="entry name" value="Peptidase_M20/DapE_YgeY"/>
</dbReference>
<proteinExistence type="predicted"/>
<dbReference type="AlphaFoldDB" id="A0A517DXY6"/>
<dbReference type="NCBIfam" id="TIGR03526">
    <property type="entry name" value="selenium_YgeY"/>
    <property type="match status" value="1"/>
</dbReference>
<dbReference type="GO" id="GO:0006526">
    <property type="term" value="P:L-arginine biosynthetic process"/>
    <property type="evidence" value="ECO:0007669"/>
    <property type="project" value="TreeGrafter"/>
</dbReference>
<dbReference type="InterPro" id="IPR002933">
    <property type="entry name" value="Peptidase_M20"/>
</dbReference>
<dbReference type="PROSITE" id="PS00758">
    <property type="entry name" value="ARGE_DAPE_CPG2_1"/>
    <property type="match status" value="1"/>
</dbReference>
<keyword evidence="3 6" id="KW-0378">Hydrolase</keyword>
<dbReference type="Gene3D" id="3.40.630.10">
    <property type="entry name" value="Zn peptidases"/>
    <property type="match status" value="2"/>
</dbReference>
<dbReference type="InterPro" id="IPR011650">
    <property type="entry name" value="Peptidase_M20_dimer"/>
</dbReference>
<feature type="domain" description="Peptidase M20 dimerisation" evidence="5">
    <location>
        <begin position="181"/>
        <end position="285"/>
    </location>
</feature>
<dbReference type="CDD" id="cd05649">
    <property type="entry name" value="M20_ArgE_DapE-like"/>
    <property type="match status" value="1"/>
</dbReference>
<dbReference type="InterPro" id="IPR001261">
    <property type="entry name" value="ArgE/DapE_CS"/>
</dbReference>
<keyword evidence="4" id="KW-0862">Zinc</keyword>
<reference evidence="6 7" key="1">
    <citation type="submission" date="2019-02" db="EMBL/GenBank/DDBJ databases">
        <title>Closed genome of Sporomusa termitida DSM 4440.</title>
        <authorList>
            <person name="Poehlein A."/>
            <person name="Daniel R."/>
        </authorList>
    </citation>
    <scope>NUCLEOTIDE SEQUENCE [LARGE SCALE GENOMIC DNA]</scope>
    <source>
        <strain evidence="6 7">DSM 4440</strain>
    </source>
</reference>
<keyword evidence="7" id="KW-1185">Reference proteome</keyword>
<keyword evidence="2" id="KW-0479">Metal-binding</keyword>
<dbReference type="Pfam" id="PF01546">
    <property type="entry name" value="Peptidase_M20"/>
    <property type="match status" value="1"/>
</dbReference>
<dbReference type="RefSeq" id="WP_211367313.1">
    <property type="nucleotide sequence ID" value="NZ_CP036259.1"/>
</dbReference>
<dbReference type="EMBL" id="CP036259">
    <property type="protein sequence ID" value="QDR82202.1"/>
    <property type="molecule type" value="Genomic_DNA"/>
</dbReference>
<sequence length="413" mass="46366">MKLEFEKILELAKKYEPDISKFLRDMIAIPSESCQEEQVILRIKEEMEKVGFDKVEIDPMGNILGYIGHGQHIIALDAHIDTVGVGNPENWQYDPYQGYEDDEIIIGRGASDQEGGMASMVYAGKIIKELGLEDNYTLVMVGSVQEEDCDGLCWQYIIQEDKLKPEFVVSTEPTDGKIYRGQRGRMEIKVMTTGVSCHGSAPERGDNAIYKMGPILSDLKALHENLMEHDFLGKGSLAVSEIFHTSPSRCAVADSCWISIDRRLTAGETGQHAIQQIKNLPSVKAAKAEVSMYTYERPAYTGLVYPTECYFPTWLIENEHPVCHTLVEAYQGLFKQEPQVDKWTFSTNGVAIMGRFGIPCIGFGPGHEDQAHAPNERTWKQELVDCAAMYAAIPLIYTQKYADKMTKETKNLV</sequence>
<dbReference type="EC" id="3.5.1.-" evidence="6"/>
<dbReference type="KEGG" id="sted:SPTER_36240"/>
<dbReference type="NCBIfam" id="NF009555">
    <property type="entry name" value="PRK13004.1"/>
    <property type="match status" value="1"/>
</dbReference>
<dbReference type="SUPFAM" id="SSF55031">
    <property type="entry name" value="Bacterial exopeptidase dimerisation domain"/>
    <property type="match status" value="1"/>
</dbReference>
<evidence type="ECO:0000256" key="1">
    <source>
        <dbReference type="ARBA" id="ARBA00001947"/>
    </source>
</evidence>
<evidence type="ECO:0000256" key="2">
    <source>
        <dbReference type="ARBA" id="ARBA00022723"/>
    </source>
</evidence>